<dbReference type="AlphaFoldDB" id="A0A1L9TUB3"/>
<keyword evidence="4 5" id="KW-0408">Iron</keyword>
<dbReference type="InterPro" id="IPR050364">
    <property type="entry name" value="Cytochrome_P450_fung"/>
</dbReference>
<dbReference type="VEuPathDB" id="FungiDB:ASPSYDRAFT_142931"/>
<dbReference type="GeneID" id="63757362"/>
<evidence type="ECO:0000256" key="2">
    <source>
        <dbReference type="ARBA" id="ARBA00022723"/>
    </source>
</evidence>
<dbReference type="Pfam" id="PF00067">
    <property type="entry name" value="p450"/>
    <property type="match status" value="1"/>
</dbReference>
<dbReference type="PANTHER" id="PTHR46300">
    <property type="entry name" value="P450, PUTATIVE (EUROFUNG)-RELATED-RELATED"/>
    <property type="match status" value="1"/>
</dbReference>
<dbReference type="RefSeq" id="XP_040706830.1">
    <property type="nucleotide sequence ID" value="XM_040841289.1"/>
</dbReference>
<proteinExistence type="inferred from homology"/>
<comment type="cofactor">
    <cofactor evidence="5">
        <name>heme</name>
        <dbReference type="ChEBI" id="CHEBI:30413"/>
    </cofactor>
</comment>
<dbReference type="PROSITE" id="PS00086">
    <property type="entry name" value="CYTOCHROME_P450"/>
    <property type="match status" value="1"/>
</dbReference>
<evidence type="ECO:0000256" key="1">
    <source>
        <dbReference type="ARBA" id="ARBA00010617"/>
    </source>
</evidence>
<keyword evidence="8" id="KW-1185">Reference proteome</keyword>
<keyword evidence="6" id="KW-0503">Monooxygenase</keyword>
<dbReference type="InterPro" id="IPR002401">
    <property type="entry name" value="Cyt_P450_E_grp-I"/>
</dbReference>
<dbReference type="InterPro" id="IPR036396">
    <property type="entry name" value="Cyt_P450_sf"/>
</dbReference>
<name>A0A1L9TUB3_9EURO</name>
<dbReference type="GO" id="GO:0004497">
    <property type="term" value="F:monooxygenase activity"/>
    <property type="evidence" value="ECO:0007669"/>
    <property type="project" value="UniProtKB-KW"/>
</dbReference>
<evidence type="ECO:0000256" key="3">
    <source>
        <dbReference type="ARBA" id="ARBA00023002"/>
    </source>
</evidence>
<keyword evidence="5 6" id="KW-0349">Heme</keyword>
<accession>A0A1L9TUB3</accession>
<protein>
    <recommendedName>
        <fullName evidence="9">O-methylsterigmatocystin oxidoreductase</fullName>
    </recommendedName>
</protein>
<evidence type="ECO:0000313" key="8">
    <source>
        <dbReference type="Proteomes" id="UP000184356"/>
    </source>
</evidence>
<dbReference type="CDD" id="cd11065">
    <property type="entry name" value="CYP64-like"/>
    <property type="match status" value="1"/>
</dbReference>
<dbReference type="EMBL" id="KV878583">
    <property type="protein sequence ID" value="OJJ63024.1"/>
    <property type="molecule type" value="Genomic_DNA"/>
</dbReference>
<dbReference type="STRING" id="1036612.A0A1L9TUB3"/>
<evidence type="ECO:0000256" key="6">
    <source>
        <dbReference type="RuleBase" id="RU000461"/>
    </source>
</evidence>
<evidence type="ECO:0000313" key="7">
    <source>
        <dbReference type="EMBL" id="OJJ63024.1"/>
    </source>
</evidence>
<dbReference type="PRINTS" id="PR00463">
    <property type="entry name" value="EP450I"/>
</dbReference>
<dbReference type="GO" id="GO:0020037">
    <property type="term" value="F:heme binding"/>
    <property type="evidence" value="ECO:0007669"/>
    <property type="project" value="InterPro"/>
</dbReference>
<dbReference type="GO" id="GO:0016705">
    <property type="term" value="F:oxidoreductase activity, acting on paired donors, with incorporation or reduction of molecular oxygen"/>
    <property type="evidence" value="ECO:0007669"/>
    <property type="project" value="InterPro"/>
</dbReference>
<evidence type="ECO:0000256" key="4">
    <source>
        <dbReference type="ARBA" id="ARBA00023004"/>
    </source>
</evidence>
<reference evidence="8" key="1">
    <citation type="journal article" date="2017" name="Genome Biol.">
        <title>Comparative genomics reveals high biological diversity and specific adaptations in the industrially and medically important fungal genus Aspergillus.</title>
        <authorList>
            <person name="de Vries R.P."/>
            <person name="Riley R."/>
            <person name="Wiebenga A."/>
            <person name="Aguilar-Osorio G."/>
            <person name="Amillis S."/>
            <person name="Uchima C.A."/>
            <person name="Anderluh G."/>
            <person name="Asadollahi M."/>
            <person name="Askin M."/>
            <person name="Barry K."/>
            <person name="Battaglia E."/>
            <person name="Bayram O."/>
            <person name="Benocci T."/>
            <person name="Braus-Stromeyer S.A."/>
            <person name="Caldana C."/>
            <person name="Canovas D."/>
            <person name="Cerqueira G.C."/>
            <person name="Chen F."/>
            <person name="Chen W."/>
            <person name="Choi C."/>
            <person name="Clum A."/>
            <person name="Dos Santos R.A."/>
            <person name="Damasio A.R."/>
            <person name="Diallinas G."/>
            <person name="Emri T."/>
            <person name="Fekete E."/>
            <person name="Flipphi M."/>
            <person name="Freyberg S."/>
            <person name="Gallo A."/>
            <person name="Gournas C."/>
            <person name="Habgood R."/>
            <person name="Hainaut M."/>
            <person name="Harispe M.L."/>
            <person name="Henrissat B."/>
            <person name="Hilden K.S."/>
            <person name="Hope R."/>
            <person name="Hossain A."/>
            <person name="Karabika E."/>
            <person name="Karaffa L."/>
            <person name="Karanyi Z."/>
            <person name="Krasevec N."/>
            <person name="Kuo A."/>
            <person name="Kusch H."/>
            <person name="LaButti K."/>
            <person name="Lagendijk E.L."/>
            <person name="Lapidus A."/>
            <person name="Levasseur A."/>
            <person name="Lindquist E."/>
            <person name="Lipzen A."/>
            <person name="Logrieco A.F."/>
            <person name="MacCabe A."/>
            <person name="Maekelae M.R."/>
            <person name="Malavazi I."/>
            <person name="Melin P."/>
            <person name="Meyer V."/>
            <person name="Mielnichuk N."/>
            <person name="Miskei M."/>
            <person name="Molnar A.P."/>
            <person name="Mule G."/>
            <person name="Ngan C.Y."/>
            <person name="Orejas M."/>
            <person name="Orosz E."/>
            <person name="Ouedraogo J.P."/>
            <person name="Overkamp K.M."/>
            <person name="Park H.-S."/>
            <person name="Perrone G."/>
            <person name="Piumi F."/>
            <person name="Punt P.J."/>
            <person name="Ram A.F."/>
            <person name="Ramon A."/>
            <person name="Rauscher S."/>
            <person name="Record E."/>
            <person name="Riano-Pachon D.M."/>
            <person name="Robert V."/>
            <person name="Roehrig J."/>
            <person name="Ruller R."/>
            <person name="Salamov A."/>
            <person name="Salih N.S."/>
            <person name="Samson R.A."/>
            <person name="Sandor E."/>
            <person name="Sanguinetti M."/>
            <person name="Schuetze T."/>
            <person name="Sepcic K."/>
            <person name="Shelest E."/>
            <person name="Sherlock G."/>
            <person name="Sophianopoulou V."/>
            <person name="Squina F.M."/>
            <person name="Sun H."/>
            <person name="Susca A."/>
            <person name="Todd R.B."/>
            <person name="Tsang A."/>
            <person name="Unkles S.E."/>
            <person name="van de Wiele N."/>
            <person name="van Rossen-Uffink D."/>
            <person name="Oliveira J.V."/>
            <person name="Vesth T.C."/>
            <person name="Visser J."/>
            <person name="Yu J.-H."/>
            <person name="Zhou M."/>
            <person name="Andersen M.R."/>
            <person name="Archer D.B."/>
            <person name="Baker S.E."/>
            <person name="Benoit I."/>
            <person name="Brakhage A.A."/>
            <person name="Braus G.H."/>
            <person name="Fischer R."/>
            <person name="Frisvad J.C."/>
            <person name="Goldman G.H."/>
            <person name="Houbraken J."/>
            <person name="Oakley B."/>
            <person name="Pocsi I."/>
            <person name="Scazzocchio C."/>
            <person name="Seiboth B."/>
            <person name="vanKuyk P.A."/>
            <person name="Wortman J."/>
            <person name="Dyer P.S."/>
            <person name="Grigoriev I.V."/>
        </authorList>
    </citation>
    <scope>NUCLEOTIDE SEQUENCE [LARGE SCALE GENOMIC DNA]</scope>
    <source>
        <strain evidence="8">CBS 593.65</strain>
    </source>
</reference>
<dbReference type="GO" id="GO:0005506">
    <property type="term" value="F:iron ion binding"/>
    <property type="evidence" value="ECO:0007669"/>
    <property type="project" value="InterPro"/>
</dbReference>
<dbReference type="PANTHER" id="PTHR46300:SF12">
    <property type="entry name" value="P450, PUTATIVE (EUROFUNG)-RELATED"/>
    <property type="match status" value="1"/>
</dbReference>
<dbReference type="PRINTS" id="PR00385">
    <property type="entry name" value="P450"/>
</dbReference>
<dbReference type="Proteomes" id="UP000184356">
    <property type="component" value="Unassembled WGS sequence"/>
</dbReference>
<keyword evidence="2 5" id="KW-0479">Metal-binding</keyword>
<organism evidence="7 8">
    <name type="scientific">Aspergillus sydowii CBS 593.65</name>
    <dbReference type="NCBI Taxonomy" id="1036612"/>
    <lineage>
        <taxon>Eukaryota</taxon>
        <taxon>Fungi</taxon>
        <taxon>Dikarya</taxon>
        <taxon>Ascomycota</taxon>
        <taxon>Pezizomycotina</taxon>
        <taxon>Eurotiomycetes</taxon>
        <taxon>Eurotiomycetidae</taxon>
        <taxon>Eurotiales</taxon>
        <taxon>Aspergillaceae</taxon>
        <taxon>Aspergillus</taxon>
        <taxon>Aspergillus subgen. Nidulantes</taxon>
    </lineage>
</organism>
<dbReference type="Gene3D" id="1.10.630.10">
    <property type="entry name" value="Cytochrome P450"/>
    <property type="match status" value="1"/>
</dbReference>
<gene>
    <name evidence="7" type="ORF">ASPSYDRAFT_142931</name>
</gene>
<evidence type="ECO:0000256" key="5">
    <source>
        <dbReference type="PIRSR" id="PIRSR602401-1"/>
    </source>
</evidence>
<dbReference type="SUPFAM" id="SSF48264">
    <property type="entry name" value="Cytochrome P450"/>
    <property type="match status" value="1"/>
</dbReference>
<feature type="binding site" description="axial binding residue" evidence="5">
    <location>
        <position position="441"/>
    </location>
    <ligand>
        <name>heme</name>
        <dbReference type="ChEBI" id="CHEBI:30413"/>
    </ligand>
    <ligandPart>
        <name>Fe</name>
        <dbReference type="ChEBI" id="CHEBI:18248"/>
    </ligandPart>
</feature>
<sequence>MAILNTLLSTAIAFSILYLIKHVFYNTKPTAPLPPGPPAKPIIGNLADLPSPGQQDWVHWLKLKDTYGPISSITVLGQTIVIINDARIAFDLLDKRSNIYSSRPRMIFAGEMVGWEHFLAMQPYSDTFRAYRKAMHRVLGSKNAVAQFNDLQEVEVRRFLLRVLQSPADLNQHIRTETGAVILKIAYGYNIEPHGRDPLVNSANKALENFSVAATPGTWMVDTIPFLRYIPAWFPGAGFKRTAASWRENLLETTEKPYRLVLQQMAQGTYPASYLSKLLEESQDRQLTPKEEQVIKFSTASLYAGGVDTTVSTISCFFLAMALYPDVQKRAQEELDRVIGPNKLPTFADRSQLPYIEAVVNESLRWHPVAPMGLPHMCTEDDLYEGYLIPKGSLILPNIWTFTHDPSTYPNPTTFNPDRFLTPNPQPDPHNLTFGFGRRICPGRIMTDSTVFLTIAQSLAVFDIAMAGEGSATAAFMPGVISHPVPYRLEITPRSLEHAELVESVEKEFPWEKESGEDIDGIV</sequence>
<evidence type="ECO:0008006" key="9">
    <source>
        <dbReference type="Google" id="ProtNLM"/>
    </source>
</evidence>
<dbReference type="OrthoDB" id="2789670at2759"/>
<dbReference type="InterPro" id="IPR001128">
    <property type="entry name" value="Cyt_P450"/>
</dbReference>
<keyword evidence="3 6" id="KW-0560">Oxidoreductase</keyword>
<comment type="similarity">
    <text evidence="1 6">Belongs to the cytochrome P450 family.</text>
</comment>
<dbReference type="InterPro" id="IPR017972">
    <property type="entry name" value="Cyt_P450_CS"/>
</dbReference>